<organism evidence="5 6">
    <name type="scientific">Cucumis sativus</name>
    <name type="common">Cucumber</name>
    <dbReference type="NCBI Taxonomy" id="3659"/>
    <lineage>
        <taxon>Eukaryota</taxon>
        <taxon>Viridiplantae</taxon>
        <taxon>Streptophyta</taxon>
        <taxon>Embryophyta</taxon>
        <taxon>Tracheophyta</taxon>
        <taxon>Spermatophyta</taxon>
        <taxon>Magnoliopsida</taxon>
        <taxon>eudicotyledons</taxon>
        <taxon>Gunneridae</taxon>
        <taxon>Pentapetalae</taxon>
        <taxon>rosids</taxon>
        <taxon>fabids</taxon>
        <taxon>Cucurbitales</taxon>
        <taxon>Cucurbitaceae</taxon>
        <taxon>Benincaseae</taxon>
        <taxon>Cucumis</taxon>
    </lineage>
</organism>
<dbReference type="GO" id="GO:0046982">
    <property type="term" value="F:protein heterodimerization activity"/>
    <property type="evidence" value="ECO:0007669"/>
    <property type="project" value="InterPro"/>
</dbReference>
<dbReference type="PRINTS" id="PR00622">
    <property type="entry name" value="HISTONEH3"/>
</dbReference>
<feature type="compositionally biased region" description="Basic residues" evidence="3">
    <location>
        <begin position="1"/>
        <end position="13"/>
    </location>
</feature>
<evidence type="ECO:0000259" key="4">
    <source>
        <dbReference type="Pfam" id="PF00125"/>
    </source>
</evidence>
<dbReference type="SUPFAM" id="SSF47113">
    <property type="entry name" value="Histone-fold"/>
    <property type="match status" value="1"/>
</dbReference>
<proteinExistence type="inferred from homology"/>
<dbReference type="InterPro" id="IPR007125">
    <property type="entry name" value="H2A/H2B/H3"/>
</dbReference>
<keyword evidence="6" id="KW-1185">Reference proteome</keyword>
<dbReference type="eggNOG" id="KOG1745">
    <property type="taxonomic scope" value="Eukaryota"/>
</dbReference>
<protein>
    <recommendedName>
        <fullName evidence="4">Core Histone H2A/H2B/H3 domain-containing protein</fullName>
    </recommendedName>
</protein>
<dbReference type="GO" id="GO:0005634">
    <property type="term" value="C:nucleus"/>
    <property type="evidence" value="ECO:0000318"/>
    <property type="project" value="GO_Central"/>
</dbReference>
<reference evidence="5 6" key="2">
    <citation type="journal article" date="2009" name="PLoS ONE">
        <title>An integrated genetic and cytogenetic map of the cucumber genome.</title>
        <authorList>
            <person name="Ren Y."/>
            <person name="Zhang Z."/>
            <person name="Liu J."/>
            <person name="Staub J.E."/>
            <person name="Han Y."/>
            <person name="Cheng Z."/>
            <person name="Li X."/>
            <person name="Lu J."/>
            <person name="Miao H."/>
            <person name="Kang H."/>
            <person name="Xie B."/>
            <person name="Gu X."/>
            <person name="Wang X."/>
            <person name="Du Y."/>
            <person name="Jin W."/>
            <person name="Huang S."/>
        </authorList>
    </citation>
    <scope>NUCLEOTIDE SEQUENCE [LARGE SCALE GENOMIC DNA]</scope>
    <source>
        <strain evidence="6">cv. 9930</strain>
    </source>
</reference>
<evidence type="ECO:0000256" key="1">
    <source>
        <dbReference type="ARBA" id="ARBA00010343"/>
    </source>
</evidence>
<dbReference type="GO" id="GO:0000786">
    <property type="term" value="C:nucleosome"/>
    <property type="evidence" value="ECO:0007669"/>
    <property type="project" value="InterPro"/>
</dbReference>
<dbReference type="AlphaFoldDB" id="A0A0A0K4F4"/>
<reference evidence="5 6" key="3">
    <citation type="journal article" date="2010" name="BMC Genomics">
        <title>Transcriptome sequencing and comparative analysis of cucumber flowers with different sex types.</title>
        <authorList>
            <person name="Guo S."/>
            <person name="Zheng Y."/>
            <person name="Joung J.G."/>
            <person name="Liu S."/>
            <person name="Zhang Z."/>
            <person name="Crasta O.R."/>
            <person name="Sobral B.W."/>
            <person name="Xu Y."/>
            <person name="Huang S."/>
            <person name="Fei Z."/>
        </authorList>
    </citation>
    <scope>NUCLEOTIDE SEQUENCE [LARGE SCALE GENOMIC DNA]</scope>
    <source>
        <strain evidence="6">cv. 9930</strain>
    </source>
</reference>
<dbReference type="EMBL" id="CM002928">
    <property type="protein sequence ID" value="KGN44540.1"/>
    <property type="molecule type" value="Genomic_DNA"/>
</dbReference>
<reference evidence="5 6" key="4">
    <citation type="journal article" date="2011" name="BMC Genomics">
        <title>RNA-Seq improves annotation of protein-coding genes in the cucumber genome.</title>
        <authorList>
            <person name="Li Z."/>
            <person name="Zhang Z."/>
            <person name="Yan P."/>
            <person name="Huang S."/>
            <person name="Fei Z."/>
            <person name="Lin K."/>
        </authorList>
    </citation>
    <scope>NUCLEOTIDE SEQUENCE [LARGE SCALE GENOMIC DNA]</scope>
    <source>
        <strain evidence="6">cv. 9930</strain>
    </source>
</reference>
<dbReference type="PANTHER" id="PTHR11426">
    <property type="entry name" value="HISTONE H3"/>
    <property type="match status" value="1"/>
</dbReference>
<comment type="similarity">
    <text evidence="1">Belongs to the histone H3 family.</text>
</comment>
<evidence type="ECO:0000313" key="6">
    <source>
        <dbReference type="Proteomes" id="UP000029981"/>
    </source>
</evidence>
<keyword evidence="2" id="KW-0007">Acetylation</keyword>
<dbReference type="Gramene" id="KGN44540">
    <property type="protein sequence ID" value="KGN44540"/>
    <property type="gene ID" value="Csa_7G328280"/>
</dbReference>
<dbReference type="OMA" id="FDDSMLC"/>
<reference evidence="5 6" key="1">
    <citation type="journal article" date="2009" name="Nat. Genet.">
        <title>The genome of the cucumber, Cucumis sativus L.</title>
        <authorList>
            <person name="Huang S."/>
            <person name="Li R."/>
            <person name="Zhang Z."/>
            <person name="Li L."/>
            <person name="Gu X."/>
            <person name="Fan W."/>
            <person name="Lucas W.J."/>
            <person name="Wang X."/>
            <person name="Xie B."/>
            <person name="Ni P."/>
            <person name="Ren Y."/>
            <person name="Zhu H."/>
            <person name="Li J."/>
            <person name="Lin K."/>
            <person name="Jin W."/>
            <person name="Fei Z."/>
            <person name="Li G."/>
            <person name="Staub J."/>
            <person name="Kilian A."/>
            <person name="van der Vossen E.A."/>
            <person name="Wu Y."/>
            <person name="Guo J."/>
            <person name="He J."/>
            <person name="Jia Z."/>
            <person name="Ren Y."/>
            <person name="Tian G."/>
            <person name="Lu Y."/>
            <person name="Ruan J."/>
            <person name="Qian W."/>
            <person name="Wang M."/>
            <person name="Huang Q."/>
            <person name="Li B."/>
            <person name="Xuan Z."/>
            <person name="Cao J."/>
            <person name="Asan"/>
            <person name="Wu Z."/>
            <person name="Zhang J."/>
            <person name="Cai Q."/>
            <person name="Bai Y."/>
            <person name="Zhao B."/>
            <person name="Han Y."/>
            <person name="Li Y."/>
            <person name="Li X."/>
            <person name="Wang S."/>
            <person name="Shi Q."/>
            <person name="Liu S."/>
            <person name="Cho W.K."/>
            <person name="Kim J.Y."/>
            <person name="Xu Y."/>
            <person name="Heller-Uszynska K."/>
            <person name="Miao H."/>
            <person name="Cheng Z."/>
            <person name="Zhang S."/>
            <person name="Wu J."/>
            <person name="Yang Y."/>
            <person name="Kang H."/>
            <person name="Li M."/>
            <person name="Liang H."/>
            <person name="Ren X."/>
            <person name="Shi Z."/>
            <person name="Wen M."/>
            <person name="Jian M."/>
            <person name="Yang H."/>
            <person name="Zhang G."/>
            <person name="Yang Z."/>
            <person name="Chen R."/>
            <person name="Liu S."/>
            <person name="Li J."/>
            <person name="Ma L."/>
            <person name="Liu H."/>
            <person name="Zhou Y."/>
            <person name="Zhao J."/>
            <person name="Fang X."/>
            <person name="Li G."/>
            <person name="Fang L."/>
            <person name="Li Y."/>
            <person name="Liu D."/>
            <person name="Zheng H."/>
            <person name="Zhang Y."/>
            <person name="Qin N."/>
            <person name="Li Z."/>
            <person name="Yang G."/>
            <person name="Yang S."/>
            <person name="Bolund L."/>
            <person name="Kristiansen K."/>
            <person name="Zheng H."/>
            <person name="Li S."/>
            <person name="Zhang X."/>
            <person name="Yang H."/>
            <person name="Wang J."/>
            <person name="Sun R."/>
            <person name="Zhang B."/>
            <person name="Jiang S."/>
            <person name="Wang J."/>
            <person name="Du Y."/>
            <person name="Li S."/>
        </authorList>
    </citation>
    <scope>NUCLEOTIDE SEQUENCE [LARGE SCALE GENOMIC DNA]</scope>
    <source>
        <strain evidence="6">cv. 9930</strain>
    </source>
</reference>
<evidence type="ECO:0000256" key="3">
    <source>
        <dbReference type="SAM" id="MobiDB-lite"/>
    </source>
</evidence>
<dbReference type="SMART" id="SM00428">
    <property type="entry name" value="H3"/>
    <property type="match status" value="1"/>
</dbReference>
<dbReference type="InterPro" id="IPR009072">
    <property type="entry name" value="Histone-fold"/>
</dbReference>
<evidence type="ECO:0000256" key="2">
    <source>
        <dbReference type="ARBA" id="ARBA00022990"/>
    </source>
</evidence>
<dbReference type="Pfam" id="PF00125">
    <property type="entry name" value="Histone"/>
    <property type="match status" value="1"/>
</dbReference>
<dbReference type="CDD" id="cd22911">
    <property type="entry name" value="HFD_H3"/>
    <property type="match status" value="1"/>
</dbReference>
<accession>A0A0A0K4F4</accession>
<dbReference type="GO" id="GO:0003677">
    <property type="term" value="F:DNA binding"/>
    <property type="evidence" value="ECO:0007669"/>
    <property type="project" value="InterPro"/>
</dbReference>
<evidence type="ECO:0000313" key="5">
    <source>
        <dbReference type="EMBL" id="KGN44540.1"/>
    </source>
</evidence>
<dbReference type="STRING" id="3659.A0A0A0K4F4"/>
<dbReference type="GO" id="GO:0030527">
    <property type="term" value="F:structural constituent of chromatin"/>
    <property type="evidence" value="ECO:0007669"/>
    <property type="project" value="InterPro"/>
</dbReference>
<dbReference type="Proteomes" id="UP000029981">
    <property type="component" value="Chromosome 7"/>
</dbReference>
<feature type="domain" description="Core Histone H2A/H2B/H3" evidence="4">
    <location>
        <begin position="59"/>
        <end position="137"/>
    </location>
</feature>
<dbReference type="Gene3D" id="1.10.20.10">
    <property type="entry name" value="Histone, subunit A"/>
    <property type="match status" value="1"/>
</dbReference>
<name>A0A0A0K4F4_CUCSA</name>
<feature type="compositionally biased region" description="Polar residues" evidence="3">
    <location>
        <begin position="14"/>
        <end position="49"/>
    </location>
</feature>
<gene>
    <name evidence="5" type="ORF">Csa_7G328280</name>
</gene>
<sequence length="188" mass="21074">MARARHPPRRKSNRTPSGSGAAQSSPTAPSTPLNGRTQNVRQAQNSSSRTIKKKKRFRPGTVALKEIRNLQKSWNLLIPASCFIRAVKEVSNQLAPQITRWQAEALVALQEAAEDFLVHLFEDTMLCAIHAKRVTIKYNFLVAGLSKKKTPFGQPNLFTIVCVCRGNVHFVCLFTIVSCNIWCSYFCK</sequence>
<feature type="region of interest" description="Disordered" evidence="3">
    <location>
        <begin position="1"/>
        <end position="55"/>
    </location>
</feature>
<dbReference type="InterPro" id="IPR000164">
    <property type="entry name" value="Histone_H3/CENP-A"/>
</dbReference>